<organism evidence="1 2">
    <name type="scientific">Romanomermis culicivorax</name>
    <name type="common">Nematode worm</name>
    <dbReference type="NCBI Taxonomy" id="13658"/>
    <lineage>
        <taxon>Eukaryota</taxon>
        <taxon>Metazoa</taxon>
        <taxon>Ecdysozoa</taxon>
        <taxon>Nematoda</taxon>
        <taxon>Enoplea</taxon>
        <taxon>Dorylaimia</taxon>
        <taxon>Mermithida</taxon>
        <taxon>Mermithoidea</taxon>
        <taxon>Mermithidae</taxon>
        <taxon>Romanomermis</taxon>
    </lineage>
</organism>
<reference evidence="2" key="1">
    <citation type="submission" date="2022-11" db="UniProtKB">
        <authorList>
            <consortium name="WormBaseParasite"/>
        </authorList>
    </citation>
    <scope>IDENTIFICATION</scope>
</reference>
<dbReference type="WBParaSite" id="nRc.2.0.1.t45892-RA">
    <property type="protein sequence ID" value="nRc.2.0.1.t45892-RA"/>
    <property type="gene ID" value="nRc.2.0.1.g45892"/>
</dbReference>
<accession>A0A915L556</accession>
<dbReference type="AlphaFoldDB" id="A0A915L556"/>
<sequence>MSQAKPPNVHFTNKSANLKPVLYRRPVVNWPVTFIEQSTALIYVKPYSEVKNPEIFVADNRRQSATVVDNRRLADL</sequence>
<name>A0A915L556_ROMCU</name>
<protein>
    <submittedName>
        <fullName evidence="2">Uncharacterized protein</fullName>
    </submittedName>
</protein>
<evidence type="ECO:0000313" key="2">
    <source>
        <dbReference type="WBParaSite" id="nRc.2.0.1.t45892-RA"/>
    </source>
</evidence>
<keyword evidence="1" id="KW-1185">Reference proteome</keyword>
<evidence type="ECO:0000313" key="1">
    <source>
        <dbReference type="Proteomes" id="UP000887565"/>
    </source>
</evidence>
<proteinExistence type="predicted"/>
<dbReference type="Proteomes" id="UP000887565">
    <property type="component" value="Unplaced"/>
</dbReference>